<protein>
    <submittedName>
        <fullName evidence="3">Nitroreductase family deazaflavin-dependent oxidoreductase</fullName>
    </submittedName>
</protein>
<evidence type="ECO:0000256" key="2">
    <source>
        <dbReference type="ARBA" id="ARBA00049106"/>
    </source>
</evidence>
<reference evidence="3 4" key="1">
    <citation type="submission" date="2019-09" db="EMBL/GenBank/DDBJ databases">
        <title>Pimelobacter sp. isolated from Paulinella.</title>
        <authorList>
            <person name="Jeong S.E."/>
        </authorList>
    </citation>
    <scope>NUCLEOTIDE SEQUENCE [LARGE SCALE GENOMIC DNA]</scope>
    <source>
        <strain evidence="3 4">Pch-N</strain>
    </source>
</reference>
<evidence type="ECO:0000313" key="3">
    <source>
        <dbReference type="EMBL" id="KAB2808389.1"/>
    </source>
</evidence>
<dbReference type="GO" id="GO:0070967">
    <property type="term" value="F:coenzyme F420 binding"/>
    <property type="evidence" value="ECO:0007669"/>
    <property type="project" value="TreeGrafter"/>
</dbReference>
<dbReference type="Gene3D" id="2.30.110.10">
    <property type="entry name" value="Electron Transport, Fmn-binding Protein, Chain A"/>
    <property type="match status" value="1"/>
</dbReference>
<evidence type="ECO:0000313" key="4">
    <source>
        <dbReference type="Proteomes" id="UP000449906"/>
    </source>
</evidence>
<dbReference type="Pfam" id="PF04075">
    <property type="entry name" value="F420H2_quin_red"/>
    <property type="match status" value="1"/>
</dbReference>
<organism evidence="3 4">
    <name type="scientific">Nocardioides simplex</name>
    <name type="common">Arthrobacter simplex</name>
    <dbReference type="NCBI Taxonomy" id="2045"/>
    <lineage>
        <taxon>Bacteria</taxon>
        <taxon>Bacillati</taxon>
        <taxon>Actinomycetota</taxon>
        <taxon>Actinomycetes</taxon>
        <taxon>Propionibacteriales</taxon>
        <taxon>Nocardioidaceae</taxon>
        <taxon>Pimelobacter</taxon>
    </lineage>
</organism>
<accession>A0A7J5DTB8</accession>
<comment type="similarity">
    <text evidence="1">Belongs to the F420H(2)-dependent quinone reductase family.</text>
</comment>
<dbReference type="PANTHER" id="PTHR39428">
    <property type="entry name" value="F420H(2)-DEPENDENT QUINONE REDUCTASE RV1261C"/>
    <property type="match status" value="1"/>
</dbReference>
<proteinExistence type="inferred from homology"/>
<dbReference type="GO" id="GO:0005886">
    <property type="term" value="C:plasma membrane"/>
    <property type="evidence" value="ECO:0007669"/>
    <property type="project" value="TreeGrafter"/>
</dbReference>
<dbReference type="SUPFAM" id="SSF50475">
    <property type="entry name" value="FMN-binding split barrel"/>
    <property type="match status" value="1"/>
</dbReference>
<dbReference type="InterPro" id="IPR004378">
    <property type="entry name" value="F420H2_quin_Rdtase"/>
</dbReference>
<evidence type="ECO:0000256" key="1">
    <source>
        <dbReference type="ARBA" id="ARBA00008710"/>
    </source>
</evidence>
<dbReference type="InterPro" id="IPR012349">
    <property type="entry name" value="Split_barrel_FMN-bd"/>
</dbReference>
<dbReference type="RefSeq" id="WP_151582069.1">
    <property type="nucleotide sequence ID" value="NZ_WBVM01000003.1"/>
</dbReference>
<comment type="catalytic activity">
    <reaction evidence="2">
        <text>oxidized coenzyme F420-(gamma-L-Glu)(n) + a quinol + H(+) = reduced coenzyme F420-(gamma-L-Glu)(n) + a quinone</text>
        <dbReference type="Rhea" id="RHEA:39663"/>
        <dbReference type="Rhea" id="RHEA-COMP:12939"/>
        <dbReference type="Rhea" id="RHEA-COMP:14378"/>
        <dbReference type="ChEBI" id="CHEBI:15378"/>
        <dbReference type="ChEBI" id="CHEBI:24646"/>
        <dbReference type="ChEBI" id="CHEBI:132124"/>
        <dbReference type="ChEBI" id="CHEBI:133980"/>
        <dbReference type="ChEBI" id="CHEBI:139511"/>
    </reaction>
</comment>
<dbReference type="AlphaFoldDB" id="A0A7J5DTB8"/>
<dbReference type="GO" id="GO:0016491">
    <property type="term" value="F:oxidoreductase activity"/>
    <property type="evidence" value="ECO:0007669"/>
    <property type="project" value="InterPro"/>
</dbReference>
<dbReference type="EMBL" id="WBVM01000003">
    <property type="protein sequence ID" value="KAB2808389.1"/>
    <property type="molecule type" value="Genomic_DNA"/>
</dbReference>
<dbReference type="PANTHER" id="PTHR39428:SF3">
    <property type="entry name" value="DEAZAFLAVIN-DEPENDENT NITROREDUCTASE"/>
    <property type="match status" value="1"/>
</dbReference>
<name>A0A7J5DTB8_NOCSI</name>
<dbReference type="NCBIfam" id="TIGR00026">
    <property type="entry name" value="hi_GC_TIGR00026"/>
    <property type="match status" value="1"/>
</dbReference>
<dbReference type="Proteomes" id="UP000449906">
    <property type="component" value="Unassembled WGS sequence"/>
</dbReference>
<gene>
    <name evidence="3" type="ORF">F9L07_23020</name>
</gene>
<comment type="caution">
    <text evidence="3">The sequence shown here is derived from an EMBL/GenBank/DDBJ whole genome shotgun (WGS) entry which is preliminary data.</text>
</comment>
<sequence length="159" mass="18026">MGLFTPIAIKLGSQPWMPRLLPQITWTDQHLQRLTGRRVSLVGLAGLPSLLLTVKGRKSGIPRSTPLLCVPWQGGWLIAGSSFGAPKPPLWSANLRAAETVEVDYNRRRHTCTWREVTGDEKDRVWAHMLTIWPNYAKYTEWTDRVIPVFLLTPQSKEA</sequence>